<comment type="caution">
    <text evidence="1">The sequence shown here is derived from an EMBL/GenBank/DDBJ whole genome shotgun (WGS) entry which is preliminary data.</text>
</comment>
<dbReference type="AlphaFoldDB" id="A0AA42X2W5"/>
<evidence type="ECO:0000313" key="2">
    <source>
        <dbReference type="Proteomes" id="UP001162318"/>
    </source>
</evidence>
<dbReference type="Proteomes" id="UP001162318">
    <property type="component" value="Unassembled WGS sequence"/>
</dbReference>
<reference evidence="1" key="1">
    <citation type="submission" date="2022-09" db="EMBL/GenBank/DDBJ databases">
        <title>Intensive care unit water sources are persistently colonized with multi-drug resistant bacteria and are the site of extensive horizontal gene transfer of antibiotic resistance genes.</title>
        <authorList>
            <person name="Diorio-Toth L."/>
        </authorList>
    </citation>
    <scope>NUCLEOTIDE SEQUENCE</scope>
    <source>
        <strain evidence="1">GD03659</strain>
    </source>
</reference>
<evidence type="ECO:0000313" key="1">
    <source>
        <dbReference type="EMBL" id="MDH2135086.1"/>
    </source>
</evidence>
<organism evidence="1 2">
    <name type="scientific">Sphingobium yanoikuyae</name>
    <name type="common">Sphingomonas yanoikuyae</name>
    <dbReference type="NCBI Taxonomy" id="13690"/>
    <lineage>
        <taxon>Bacteria</taxon>
        <taxon>Pseudomonadati</taxon>
        <taxon>Pseudomonadota</taxon>
        <taxon>Alphaproteobacteria</taxon>
        <taxon>Sphingomonadales</taxon>
        <taxon>Sphingomonadaceae</taxon>
        <taxon>Sphingobium</taxon>
    </lineage>
</organism>
<protein>
    <submittedName>
        <fullName evidence="1">Uncharacterized protein</fullName>
    </submittedName>
</protein>
<proteinExistence type="predicted"/>
<accession>A0AA42X2W5</accession>
<dbReference type="EMBL" id="JAOCKX010000086">
    <property type="protein sequence ID" value="MDH2135086.1"/>
    <property type="molecule type" value="Genomic_DNA"/>
</dbReference>
<name>A0AA42X2W5_SPHYA</name>
<dbReference type="RefSeq" id="WP_279776384.1">
    <property type="nucleotide sequence ID" value="NZ_JAOCKX010000086.1"/>
</dbReference>
<sequence length="77" mass="8794">MACIRALQRRIKRIEEAEKPKPSPFTVMFGSFDAWVEHEVLPGIESGALDRRDMVAVVAALRNWEHDGTWSAVQVMR</sequence>
<gene>
    <name evidence="1" type="ORF">N5J77_28575</name>
</gene>